<comment type="subcellular location">
    <subcellularLocation>
        <location evidence="1">Nucleus</location>
    </subcellularLocation>
</comment>
<name>A0A9P0FVT5_CHRIL</name>
<dbReference type="GO" id="GO:0003677">
    <property type="term" value="F:DNA binding"/>
    <property type="evidence" value="ECO:0007669"/>
    <property type="project" value="InterPro"/>
</dbReference>
<feature type="compositionally biased region" description="Basic and acidic residues" evidence="5">
    <location>
        <begin position="251"/>
        <end position="263"/>
    </location>
</feature>
<keyword evidence="4" id="KW-0539">Nucleus</keyword>
<reference evidence="6" key="1">
    <citation type="submission" date="2021-12" db="EMBL/GenBank/DDBJ databases">
        <authorList>
            <person name="King R."/>
        </authorList>
    </citation>
    <scope>NUCLEOTIDE SEQUENCE</scope>
</reference>
<dbReference type="PANTHER" id="PTHR13408:SF0">
    <property type="entry name" value="DNA-DIRECTED RNA POLYMERASE III SUBUNIT RPC4"/>
    <property type="match status" value="1"/>
</dbReference>
<dbReference type="OrthoDB" id="5836119at2759"/>
<dbReference type="GO" id="GO:0042797">
    <property type="term" value="P:tRNA transcription by RNA polymerase III"/>
    <property type="evidence" value="ECO:0007669"/>
    <property type="project" value="TreeGrafter"/>
</dbReference>
<accession>A0A9P0FVT5</accession>
<evidence type="ECO:0000256" key="2">
    <source>
        <dbReference type="ARBA" id="ARBA00022478"/>
    </source>
</evidence>
<keyword evidence="7" id="KW-1185">Reference proteome</keyword>
<evidence type="ECO:0000256" key="5">
    <source>
        <dbReference type="SAM" id="MobiDB-lite"/>
    </source>
</evidence>
<evidence type="ECO:0000256" key="1">
    <source>
        <dbReference type="ARBA" id="ARBA00004123"/>
    </source>
</evidence>
<protein>
    <recommendedName>
        <fullName evidence="8">DNA-directed RNA polymerase III subunit RPC4</fullName>
    </recommendedName>
</protein>
<keyword evidence="3" id="KW-0804">Transcription</keyword>
<dbReference type="AlphaFoldDB" id="A0A9P0FVT5"/>
<sequence>MSEDKSSKTNGLGPDPMQRLASFKPPRDLTLGGIKTNKKVFTPNLNVSRNKNKGPVKPQPNLKRDEKEKRDKKNDRNKNRFTPNIIKASGVFSEGLGAAERHASSRMSYGNRDSDSVQALQKPTIRVKDVIKIDKELEEQKIKSVFGDSYFADDKECEDFKKINEIDAPIKLPMDDGGWSQVKPTVKVKQEVVVKREPEDADCVREPVDEEKLCVDVMDSFENTDVVNLLRNDQPTLILLQLPDTLPGRGGKIDDDVPKRKNVNEQPSTSNEEEDKEKPAETRCRLADLEEGHIGKLLVHRSGRVSLKLGDTLFEVCMGTKAAFHQEVVSVGTDDQSRSANLVSLGPLQHKLNLVPNWEAMFHNILGGRPFES</sequence>
<feature type="region of interest" description="Disordered" evidence="5">
    <location>
        <begin position="243"/>
        <end position="281"/>
    </location>
</feature>
<dbReference type="EMBL" id="LR824025">
    <property type="protein sequence ID" value="CAH0596500.1"/>
    <property type="molecule type" value="Genomic_DNA"/>
</dbReference>
<proteinExistence type="predicted"/>
<evidence type="ECO:0000256" key="4">
    <source>
        <dbReference type="ARBA" id="ARBA00023242"/>
    </source>
</evidence>
<evidence type="ECO:0000313" key="6">
    <source>
        <dbReference type="EMBL" id="CAH0596500.1"/>
    </source>
</evidence>
<feature type="compositionally biased region" description="Basic and acidic residues" evidence="5">
    <location>
        <begin position="62"/>
        <end position="78"/>
    </location>
</feature>
<keyword evidence="2" id="KW-0240">DNA-directed RNA polymerase</keyword>
<dbReference type="InterPro" id="IPR007811">
    <property type="entry name" value="RPC4"/>
</dbReference>
<dbReference type="Pfam" id="PF05132">
    <property type="entry name" value="RNA_pol_Rpc4"/>
    <property type="match status" value="1"/>
</dbReference>
<gene>
    <name evidence="6" type="ORF">CINC_LOCUS7268</name>
</gene>
<evidence type="ECO:0000313" key="7">
    <source>
        <dbReference type="Proteomes" id="UP001154114"/>
    </source>
</evidence>
<dbReference type="Proteomes" id="UP001154114">
    <property type="component" value="Chromosome 22"/>
</dbReference>
<evidence type="ECO:0000256" key="3">
    <source>
        <dbReference type="ARBA" id="ARBA00023163"/>
    </source>
</evidence>
<organism evidence="6 7">
    <name type="scientific">Chrysodeixis includens</name>
    <name type="common">Soybean looper</name>
    <name type="synonym">Pseudoplusia includens</name>
    <dbReference type="NCBI Taxonomy" id="689277"/>
    <lineage>
        <taxon>Eukaryota</taxon>
        <taxon>Metazoa</taxon>
        <taxon>Ecdysozoa</taxon>
        <taxon>Arthropoda</taxon>
        <taxon>Hexapoda</taxon>
        <taxon>Insecta</taxon>
        <taxon>Pterygota</taxon>
        <taxon>Neoptera</taxon>
        <taxon>Endopterygota</taxon>
        <taxon>Lepidoptera</taxon>
        <taxon>Glossata</taxon>
        <taxon>Ditrysia</taxon>
        <taxon>Noctuoidea</taxon>
        <taxon>Noctuidae</taxon>
        <taxon>Plusiinae</taxon>
        <taxon>Chrysodeixis</taxon>
    </lineage>
</organism>
<feature type="region of interest" description="Disordered" evidence="5">
    <location>
        <begin position="1"/>
        <end position="82"/>
    </location>
</feature>
<evidence type="ECO:0008006" key="8">
    <source>
        <dbReference type="Google" id="ProtNLM"/>
    </source>
</evidence>
<dbReference type="PANTHER" id="PTHR13408">
    <property type="entry name" value="DNA-DIRECTED RNA POLYMERASE III"/>
    <property type="match status" value="1"/>
</dbReference>
<dbReference type="GO" id="GO:0005666">
    <property type="term" value="C:RNA polymerase III complex"/>
    <property type="evidence" value="ECO:0007669"/>
    <property type="project" value="InterPro"/>
</dbReference>